<evidence type="ECO:0000313" key="1">
    <source>
        <dbReference type="EMBL" id="ABU44866.1"/>
    </source>
</evidence>
<proteinExistence type="predicted"/>
<organism evidence="1">
    <name type="scientific">Aggregatibacter actinomycetemcomitans</name>
    <name type="common">Actinobacillus actinomycetemcomitans</name>
    <name type="synonym">Haemophilus actinomycetemcomitans</name>
    <dbReference type="NCBI Taxonomy" id="714"/>
    <lineage>
        <taxon>Bacteria</taxon>
        <taxon>Pseudomonadati</taxon>
        <taxon>Pseudomonadota</taxon>
        <taxon>Gammaproteobacteria</taxon>
        <taxon>Pasteurellales</taxon>
        <taxon>Pasteurellaceae</taxon>
        <taxon>Aggregatibacter</taxon>
    </lineage>
</organism>
<accession>A7TUJ1</accession>
<sequence>MLLGLSPCREIYFLTGDVFPCFWRNTMKVEFTLECFAGYLSENPAEHIDDALVDAITAQAIHAWENRPNHAESIRILVKMPATSGQHFRYLEVCQKNENTLHIFHHR</sequence>
<reference evidence="1" key="1">
    <citation type="journal article" date="2007" name="J. Med. Microbiol.">
        <title>Evidence that the cytolethal distending toxin locus was once part of a genomic island in the periodontal pathogen Aggregatibacter (Actinobacillus) actinomycetemcomitans strain Y4.</title>
        <authorList>
            <person name="Doungudomdacha S."/>
            <person name="Volgina A."/>
            <person name="DiRienzo J.M."/>
        </authorList>
    </citation>
    <scope>NUCLEOTIDE SEQUENCE</scope>
    <source>
        <strain evidence="1">Y4</strain>
    </source>
</reference>
<dbReference type="AlphaFoldDB" id="A7TUJ1"/>
<dbReference type="EMBL" id="EF196803">
    <property type="protein sequence ID" value="ABU44866.1"/>
    <property type="molecule type" value="Genomic_DNA"/>
</dbReference>
<protein>
    <submittedName>
        <fullName evidence="1">Uncharacterized protein</fullName>
    </submittedName>
</protein>
<name>A7TUJ1_AGGAC</name>